<accession>A0A8J2JH77</accession>
<protein>
    <submittedName>
        <fullName evidence="2">Uncharacterized protein</fullName>
    </submittedName>
</protein>
<evidence type="ECO:0000313" key="2">
    <source>
        <dbReference type="EMBL" id="CAG7716855.1"/>
    </source>
</evidence>
<organism evidence="2 3">
    <name type="scientific">Allacma fusca</name>
    <dbReference type="NCBI Taxonomy" id="39272"/>
    <lineage>
        <taxon>Eukaryota</taxon>
        <taxon>Metazoa</taxon>
        <taxon>Ecdysozoa</taxon>
        <taxon>Arthropoda</taxon>
        <taxon>Hexapoda</taxon>
        <taxon>Collembola</taxon>
        <taxon>Symphypleona</taxon>
        <taxon>Sminthuridae</taxon>
        <taxon>Allacma</taxon>
    </lineage>
</organism>
<dbReference type="AlphaFoldDB" id="A0A8J2JH77"/>
<proteinExistence type="predicted"/>
<comment type="caution">
    <text evidence="2">The sequence shown here is derived from an EMBL/GenBank/DDBJ whole genome shotgun (WGS) entry which is preliminary data.</text>
</comment>
<sequence length="187" mass="20404">MNEEDDKYMEKLHLLSSRCEAIQRENEGIARQVVKTRKHLCKARRLRMRLLKKLDEIGDPWRHGQVKGISLKNQSQTLSSSTSNLKSQSLPVGSSSSSLSNKMSVSSPELECSSGVGSLVGLSNSTLMSDAAAALVSTLTSLPMPMLPLPISPTPSPFADHDLLPSESLANNQMCIQMSTRFYSLAV</sequence>
<keyword evidence="3" id="KW-1185">Reference proteome</keyword>
<dbReference type="Proteomes" id="UP000708208">
    <property type="component" value="Unassembled WGS sequence"/>
</dbReference>
<dbReference type="EMBL" id="CAJVCH010041713">
    <property type="protein sequence ID" value="CAG7716855.1"/>
    <property type="molecule type" value="Genomic_DNA"/>
</dbReference>
<name>A0A8J2JH77_9HEXA</name>
<gene>
    <name evidence="2" type="ORF">AFUS01_LOCUS6342</name>
</gene>
<reference evidence="2" key="1">
    <citation type="submission" date="2021-06" db="EMBL/GenBank/DDBJ databases">
        <authorList>
            <person name="Hodson N. C."/>
            <person name="Mongue J. A."/>
            <person name="Jaron S. K."/>
        </authorList>
    </citation>
    <scope>NUCLEOTIDE SEQUENCE</scope>
</reference>
<evidence type="ECO:0000313" key="3">
    <source>
        <dbReference type="Proteomes" id="UP000708208"/>
    </source>
</evidence>
<evidence type="ECO:0000256" key="1">
    <source>
        <dbReference type="SAM" id="MobiDB-lite"/>
    </source>
</evidence>
<feature type="region of interest" description="Disordered" evidence="1">
    <location>
        <begin position="72"/>
        <end position="104"/>
    </location>
</feature>